<dbReference type="EMBL" id="FCOF02000120">
    <property type="protein sequence ID" value="SAK98147.1"/>
    <property type="molecule type" value="Genomic_DNA"/>
</dbReference>
<dbReference type="Proteomes" id="UP000054870">
    <property type="component" value="Unassembled WGS sequence"/>
</dbReference>
<name>A0A158DWQ8_9BURK</name>
<dbReference type="AlphaFoldDB" id="A0A158DWQ8"/>
<evidence type="ECO:0000313" key="2">
    <source>
        <dbReference type="Proteomes" id="UP000054870"/>
    </source>
</evidence>
<keyword evidence="2" id="KW-1185">Reference proteome</keyword>
<gene>
    <name evidence="1" type="ORF">AWB75_07175</name>
</gene>
<proteinExistence type="predicted"/>
<protein>
    <submittedName>
        <fullName evidence="1">Uncharacterized protein</fullName>
    </submittedName>
</protein>
<accession>A0A158DWQ8</accession>
<reference evidence="1" key="1">
    <citation type="submission" date="2016-01" db="EMBL/GenBank/DDBJ databases">
        <authorList>
            <person name="Peeters C."/>
        </authorList>
    </citation>
    <scope>NUCLEOTIDE SEQUENCE [LARGE SCALE GENOMIC DNA]</scope>
    <source>
        <strain evidence="1">LMG 29318</strain>
    </source>
</reference>
<sequence>MYPQESSFFFHWSLLNGPLTKRYITKKPGRHCPNGSDVPDTSLQSLLACAVNVLASFKSPLTLTLTATLDGRDLGNLSAFKFEVADKSITLTPDPSNLIMIPVSPPKYPASNVQFGADGYFVMLAPLAVGTHTLEFQGGSADPGYFFGRFTLVVGP</sequence>
<dbReference type="OrthoDB" id="5511088at2"/>
<dbReference type="RefSeq" id="WP_143746696.1">
    <property type="nucleotide sequence ID" value="NZ_FCOF02000120.1"/>
</dbReference>
<organism evidence="1 2">
    <name type="scientific">Caballeronia catudaia</name>
    <dbReference type="NCBI Taxonomy" id="1777136"/>
    <lineage>
        <taxon>Bacteria</taxon>
        <taxon>Pseudomonadati</taxon>
        <taxon>Pseudomonadota</taxon>
        <taxon>Betaproteobacteria</taxon>
        <taxon>Burkholderiales</taxon>
        <taxon>Burkholderiaceae</taxon>
        <taxon>Caballeronia</taxon>
    </lineage>
</organism>
<evidence type="ECO:0000313" key="1">
    <source>
        <dbReference type="EMBL" id="SAK98147.1"/>
    </source>
</evidence>
<comment type="caution">
    <text evidence="1">The sequence shown here is derived from an EMBL/GenBank/DDBJ whole genome shotgun (WGS) entry which is preliminary data.</text>
</comment>